<sequence length="403" mass="43658">MKKVYSRRSFGRFLLVLSGLFAGGLLGLFKGKEQAIKPSVASPTRPSASLFSNAKLQEILEQEVTSDHVPGLVMYLSTPKGVWSGGAGLRSLETGQQVQPDDAFSIASTSKTFVAVIVLQLVGENKIKLDQPIAGYLPKDISDHLPYSSEITVRQLLNHTSGVAEYLSTKGFVNAAKNRDRFHPWTAHEAIQFILDRPPRDQPGKTFAYTDSNYILLQLIIEGITGATLAEVTRERILNFCGLKHTYTELWESPAANVATGYTVDGAGKLHSQVNVNDGNGLGDGALMSTAEDLSKFLHCLLVEKRLLSPSLLQEMLTFIRKDAGAVFGISEYTIMGVKGYGLGIEQFNTPYGEAVGHTGSAYGFVSAMLYLRSGDATAIVLANEEGIDPVEIAFDGLKSVFD</sequence>
<dbReference type="InterPro" id="IPR012338">
    <property type="entry name" value="Beta-lactam/transpept-like"/>
</dbReference>
<dbReference type="InterPro" id="IPR001466">
    <property type="entry name" value="Beta-lactam-related"/>
</dbReference>
<dbReference type="PANTHER" id="PTHR46825:SF7">
    <property type="entry name" value="D-ALANYL-D-ALANINE CARBOXYPEPTIDASE"/>
    <property type="match status" value="1"/>
</dbReference>
<proteinExistence type="predicted"/>
<dbReference type="HOGENOM" id="CLU_020027_2_3_3"/>
<keyword evidence="3" id="KW-1185">Reference proteome</keyword>
<feature type="domain" description="Beta-lactamase-related" evidence="1">
    <location>
        <begin position="57"/>
        <end position="387"/>
    </location>
</feature>
<name>E0UF04_GLOV7</name>
<dbReference type="EMBL" id="CP002198">
    <property type="protein sequence ID" value="ADN14256.1"/>
    <property type="molecule type" value="Genomic_DNA"/>
</dbReference>
<gene>
    <name evidence="2" type="ordered locus">Cyan7822_2278</name>
</gene>
<dbReference type="SUPFAM" id="SSF56601">
    <property type="entry name" value="beta-lactamase/transpeptidase-like"/>
    <property type="match status" value="1"/>
</dbReference>
<evidence type="ECO:0000259" key="1">
    <source>
        <dbReference type="Pfam" id="PF00144"/>
    </source>
</evidence>
<accession>E0UF04</accession>
<dbReference type="InterPro" id="IPR050491">
    <property type="entry name" value="AmpC-like"/>
</dbReference>
<dbReference type="Gene3D" id="3.40.710.10">
    <property type="entry name" value="DD-peptidase/beta-lactamase superfamily"/>
    <property type="match status" value="1"/>
</dbReference>
<dbReference type="KEGG" id="cyj:Cyan7822_2278"/>
<protein>
    <submittedName>
        <fullName evidence="2">Beta-lactamase</fullName>
    </submittedName>
</protein>
<evidence type="ECO:0000313" key="3">
    <source>
        <dbReference type="Proteomes" id="UP000008206"/>
    </source>
</evidence>
<evidence type="ECO:0000313" key="2">
    <source>
        <dbReference type="EMBL" id="ADN14256.1"/>
    </source>
</evidence>
<dbReference type="AlphaFoldDB" id="E0UF04"/>
<dbReference type="PANTHER" id="PTHR46825">
    <property type="entry name" value="D-ALANYL-D-ALANINE-CARBOXYPEPTIDASE/ENDOPEPTIDASE AMPH"/>
    <property type="match status" value="1"/>
</dbReference>
<dbReference type="RefSeq" id="WP_013322361.1">
    <property type="nucleotide sequence ID" value="NC_014501.1"/>
</dbReference>
<organism evidence="2 3">
    <name type="scientific">Gloeothece verrucosa (strain PCC 7822)</name>
    <name type="common">Cyanothece sp. (strain PCC 7822)</name>
    <dbReference type="NCBI Taxonomy" id="497965"/>
    <lineage>
        <taxon>Bacteria</taxon>
        <taxon>Bacillati</taxon>
        <taxon>Cyanobacteriota</taxon>
        <taxon>Cyanophyceae</taxon>
        <taxon>Oscillatoriophycideae</taxon>
        <taxon>Chroococcales</taxon>
        <taxon>Aphanothecaceae</taxon>
        <taxon>Gloeothece</taxon>
        <taxon>Gloeothece verrucosa</taxon>
    </lineage>
</organism>
<reference evidence="3" key="1">
    <citation type="journal article" date="2011" name="MBio">
        <title>Novel metabolic attributes of the genus Cyanothece, comprising a group of unicellular nitrogen-fixing Cyanobacteria.</title>
        <authorList>
            <person name="Bandyopadhyay A."/>
            <person name="Elvitigala T."/>
            <person name="Welsh E."/>
            <person name="Stockel J."/>
            <person name="Liberton M."/>
            <person name="Min H."/>
            <person name="Sherman L.A."/>
            <person name="Pakrasi H.B."/>
        </authorList>
    </citation>
    <scope>NUCLEOTIDE SEQUENCE [LARGE SCALE GENOMIC DNA]</scope>
    <source>
        <strain evidence="3">PCC 7822</strain>
    </source>
</reference>
<dbReference type="OrthoDB" id="503788at2"/>
<dbReference type="Proteomes" id="UP000008206">
    <property type="component" value="Chromosome"/>
</dbReference>
<dbReference type="eggNOG" id="COG1680">
    <property type="taxonomic scope" value="Bacteria"/>
</dbReference>
<dbReference type="Pfam" id="PF00144">
    <property type="entry name" value="Beta-lactamase"/>
    <property type="match status" value="1"/>
</dbReference>